<proteinExistence type="predicted"/>
<dbReference type="Proteomes" id="UP000716906">
    <property type="component" value="Unassembled WGS sequence"/>
</dbReference>
<comment type="caution">
    <text evidence="1">The sequence shown here is derived from an EMBL/GenBank/DDBJ whole genome shotgun (WGS) entry which is preliminary data.</text>
</comment>
<name>A0ABS2E9U0_9FIRM</name>
<gene>
    <name evidence="1" type="ORF">H7U36_09770</name>
</gene>
<protein>
    <submittedName>
        <fullName evidence="1">Uncharacterized protein</fullName>
    </submittedName>
</protein>
<reference evidence="1 2" key="1">
    <citation type="journal article" date="2021" name="Sci. Rep.">
        <title>The distribution of antibiotic resistance genes in chicken gut microbiota commensals.</title>
        <authorList>
            <person name="Juricova H."/>
            <person name="Matiasovicova J."/>
            <person name="Kubasova T."/>
            <person name="Cejkova D."/>
            <person name="Rychlik I."/>
        </authorList>
    </citation>
    <scope>NUCLEOTIDE SEQUENCE [LARGE SCALE GENOMIC DNA]</scope>
    <source>
        <strain evidence="1 2">An773</strain>
    </source>
</reference>
<accession>A0ABS2E9U0</accession>
<evidence type="ECO:0000313" key="2">
    <source>
        <dbReference type="Proteomes" id="UP000716906"/>
    </source>
</evidence>
<evidence type="ECO:0000313" key="1">
    <source>
        <dbReference type="EMBL" id="MBM6738380.1"/>
    </source>
</evidence>
<dbReference type="EMBL" id="JACLYY010000008">
    <property type="protein sequence ID" value="MBM6738380.1"/>
    <property type="molecule type" value="Genomic_DNA"/>
</dbReference>
<dbReference type="RefSeq" id="WP_205156076.1">
    <property type="nucleotide sequence ID" value="NZ_JACLYY010000008.1"/>
</dbReference>
<keyword evidence="2" id="KW-1185">Reference proteome</keyword>
<sequence length="51" mass="5886">MKDMIKNSGREWKEETCVREENLVVSNANKALLEGCKERMEQALKDEKSEG</sequence>
<organism evidence="1 2">
    <name type="scientific">Faecalicatena fissicatena</name>
    <dbReference type="NCBI Taxonomy" id="290055"/>
    <lineage>
        <taxon>Bacteria</taxon>
        <taxon>Bacillati</taxon>
        <taxon>Bacillota</taxon>
        <taxon>Clostridia</taxon>
        <taxon>Lachnospirales</taxon>
        <taxon>Lachnospiraceae</taxon>
        <taxon>Faecalicatena</taxon>
    </lineage>
</organism>